<sequence length="68" mass="8051">MQKRARSALQAHGRLSPTKQIEMRRKWRFEACRVYENWLTFVRRRKSIVCSIPDIPTPGETGNYADRS</sequence>
<dbReference type="EMBL" id="KQ434889">
    <property type="protein sequence ID" value="KZC10268.1"/>
    <property type="molecule type" value="Genomic_DNA"/>
</dbReference>
<organism evidence="1 2">
    <name type="scientific">Dufourea novaeangliae</name>
    <name type="common">Sweat bee</name>
    <dbReference type="NCBI Taxonomy" id="178035"/>
    <lineage>
        <taxon>Eukaryota</taxon>
        <taxon>Metazoa</taxon>
        <taxon>Ecdysozoa</taxon>
        <taxon>Arthropoda</taxon>
        <taxon>Hexapoda</taxon>
        <taxon>Insecta</taxon>
        <taxon>Pterygota</taxon>
        <taxon>Neoptera</taxon>
        <taxon>Endopterygota</taxon>
        <taxon>Hymenoptera</taxon>
        <taxon>Apocrita</taxon>
        <taxon>Aculeata</taxon>
        <taxon>Apoidea</taxon>
        <taxon>Anthophila</taxon>
        <taxon>Halictidae</taxon>
        <taxon>Rophitinae</taxon>
        <taxon>Dufourea</taxon>
    </lineage>
</organism>
<evidence type="ECO:0000313" key="2">
    <source>
        <dbReference type="Proteomes" id="UP000076502"/>
    </source>
</evidence>
<evidence type="ECO:0000313" key="1">
    <source>
        <dbReference type="EMBL" id="KZC10268.1"/>
    </source>
</evidence>
<reference evidence="1 2" key="1">
    <citation type="submission" date="2015-07" db="EMBL/GenBank/DDBJ databases">
        <title>The genome of Dufourea novaeangliae.</title>
        <authorList>
            <person name="Pan H."/>
            <person name="Kapheim K."/>
        </authorList>
    </citation>
    <scope>NUCLEOTIDE SEQUENCE [LARGE SCALE GENOMIC DNA]</scope>
    <source>
        <strain evidence="1">0120121106</strain>
        <tissue evidence="1">Whole body</tissue>
    </source>
</reference>
<name>A0A154PG23_DUFNO</name>
<accession>A0A154PG23</accession>
<gene>
    <name evidence="1" type="ORF">WN55_01384</name>
</gene>
<keyword evidence="2" id="KW-1185">Reference proteome</keyword>
<dbReference type="AlphaFoldDB" id="A0A154PG23"/>
<proteinExistence type="predicted"/>
<protein>
    <submittedName>
        <fullName evidence="1">Uncharacterized protein</fullName>
    </submittedName>
</protein>
<dbReference type="Proteomes" id="UP000076502">
    <property type="component" value="Unassembled WGS sequence"/>
</dbReference>